<protein>
    <submittedName>
        <fullName evidence="1">Uncharacterized protein</fullName>
    </submittedName>
</protein>
<evidence type="ECO:0000313" key="1">
    <source>
        <dbReference type="EMBL" id="QSZ35105.1"/>
    </source>
</evidence>
<name>A0A8A3PJB6_9HELO</name>
<gene>
    <name evidence="1" type="ORF">DSL72_007969</name>
</gene>
<dbReference type="EMBL" id="CP063409">
    <property type="protein sequence ID" value="QSZ35105.1"/>
    <property type="molecule type" value="Genomic_DNA"/>
</dbReference>
<accession>A0A8A3PJB6</accession>
<dbReference type="Proteomes" id="UP000672032">
    <property type="component" value="Chromosome 5"/>
</dbReference>
<evidence type="ECO:0000313" key="2">
    <source>
        <dbReference type="Proteomes" id="UP000672032"/>
    </source>
</evidence>
<proteinExistence type="predicted"/>
<organism evidence="1 2">
    <name type="scientific">Monilinia vaccinii-corymbosi</name>
    <dbReference type="NCBI Taxonomy" id="61207"/>
    <lineage>
        <taxon>Eukaryota</taxon>
        <taxon>Fungi</taxon>
        <taxon>Dikarya</taxon>
        <taxon>Ascomycota</taxon>
        <taxon>Pezizomycotina</taxon>
        <taxon>Leotiomycetes</taxon>
        <taxon>Helotiales</taxon>
        <taxon>Sclerotiniaceae</taxon>
        <taxon>Monilinia</taxon>
    </lineage>
</organism>
<reference evidence="1" key="1">
    <citation type="submission" date="2020-10" db="EMBL/GenBank/DDBJ databases">
        <title>Genome Sequence of Monilinia vaccinii-corymbosi Sheds Light on Mummy Berry Disease Infection of Blueberry and Mating Type.</title>
        <authorList>
            <person name="Yow A.G."/>
            <person name="Zhang Y."/>
            <person name="Bansal K."/>
            <person name="Eacker S.M."/>
            <person name="Sullivan S."/>
            <person name="Liachko I."/>
            <person name="Cubeta M.A."/>
            <person name="Rollins J.A."/>
            <person name="Ashrafi H."/>
        </authorList>
    </citation>
    <scope>NUCLEOTIDE SEQUENCE</scope>
    <source>
        <strain evidence="1">RL-1</strain>
    </source>
</reference>
<keyword evidence="2" id="KW-1185">Reference proteome</keyword>
<sequence>MAPKLAATCTLANYTITSSTIIADEVGTPQHRNDRASPRQGKWIGLPPEDVAFAPSLAPRVRASESLHPRLSNVDAEGVSLCVVATSDRERHGAAHLAGFLWASGGREFDRGDLHRVLGLPWQEEVDAMMGIRYSFMDMGDVAEGERVEWVQGRRIFIPLKCVSWANPSSGNPFADA</sequence>
<dbReference type="AlphaFoldDB" id="A0A8A3PJB6"/>